<reference evidence="2 3" key="1">
    <citation type="submission" date="2018-06" db="EMBL/GenBank/DDBJ databases">
        <authorList>
            <consortium name="Pathogen Informatics"/>
            <person name="Doyle S."/>
        </authorList>
    </citation>
    <scope>NUCLEOTIDE SEQUENCE [LARGE SCALE GENOMIC DNA]</scope>
    <source>
        <strain evidence="2 3">NCTC8261</strain>
    </source>
</reference>
<organism evidence="2 3">
    <name type="scientific">Salmonella enterica I</name>
    <dbReference type="NCBI Taxonomy" id="59201"/>
    <lineage>
        <taxon>Bacteria</taxon>
        <taxon>Pseudomonadati</taxon>
        <taxon>Pseudomonadota</taxon>
        <taxon>Gammaproteobacteria</taxon>
        <taxon>Enterobacterales</taxon>
        <taxon>Enterobacteriaceae</taxon>
        <taxon>Salmonella</taxon>
    </lineage>
</organism>
<sequence length="39" mass="4510">MFEREVKNAMRKWRYEAGKPGSGLVVNIIFRLNGTAQIE</sequence>
<evidence type="ECO:0000259" key="1">
    <source>
        <dbReference type="PROSITE" id="PS52015"/>
    </source>
</evidence>
<gene>
    <name evidence="2" type="primary">tonB_2</name>
    <name evidence="2" type="ORF">NCTC8261_03447</name>
</gene>
<dbReference type="Gene3D" id="3.30.2420.10">
    <property type="entry name" value="TonB"/>
    <property type="match status" value="1"/>
</dbReference>
<dbReference type="AlphaFoldDB" id="A0A379WU48"/>
<evidence type="ECO:0000313" key="3">
    <source>
        <dbReference type="Proteomes" id="UP000254712"/>
    </source>
</evidence>
<dbReference type="EMBL" id="UGXT01000002">
    <property type="protein sequence ID" value="SUH37158.1"/>
    <property type="molecule type" value="Genomic_DNA"/>
</dbReference>
<accession>A0A379WU48</accession>
<feature type="domain" description="TonB C-terminal" evidence="1">
    <location>
        <begin position="1"/>
        <end position="39"/>
    </location>
</feature>
<name>A0A379WU48_SALET</name>
<dbReference type="InterPro" id="IPR037682">
    <property type="entry name" value="TonB_C"/>
</dbReference>
<dbReference type="Proteomes" id="UP000254712">
    <property type="component" value="Unassembled WGS sequence"/>
</dbReference>
<proteinExistence type="predicted"/>
<dbReference type="GO" id="GO:0055085">
    <property type="term" value="P:transmembrane transport"/>
    <property type="evidence" value="ECO:0007669"/>
    <property type="project" value="InterPro"/>
</dbReference>
<evidence type="ECO:0000313" key="2">
    <source>
        <dbReference type="EMBL" id="SUH37158.1"/>
    </source>
</evidence>
<dbReference type="PROSITE" id="PS52015">
    <property type="entry name" value="TONB_CTD"/>
    <property type="match status" value="1"/>
</dbReference>
<protein>
    <submittedName>
        <fullName evidence="2">TonB protein</fullName>
    </submittedName>
</protein>